<dbReference type="CDD" id="cd00397">
    <property type="entry name" value="DNA_BRE_C"/>
    <property type="match status" value="1"/>
</dbReference>
<dbReference type="PANTHER" id="PTHR30349">
    <property type="entry name" value="PHAGE INTEGRASE-RELATED"/>
    <property type="match status" value="1"/>
</dbReference>
<evidence type="ECO:0000256" key="4">
    <source>
        <dbReference type="ARBA" id="ARBA00023172"/>
    </source>
</evidence>
<organism evidence="8 9">
    <name type="scientific">Marinobacter pelagius</name>
    <dbReference type="NCBI Taxonomy" id="379482"/>
    <lineage>
        <taxon>Bacteria</taxon>
        <taxon>Pseudomonadati</taxon>
        <taxon>Pseudomonadota</taxon>
        <taxon>Gammaproteobacteria</taxon>
        <taxon>Pseudomonadales</taxon>
        <taxon>Marinobacteraceae</taxon>
        <taxon>Marinobacter</taxon>
    </lineage>
</organism>
<keyword evidence="9" id="KW-1185">Reference proteome</keyword>
<evidence type="ECO:0000256" key="5">
    <source>
        <dbReference type="SAM" id="MobiDB-lite"/>
    </source>
</evidence>
<dbReference type="RefSeq" id="WP_139226995.1">
    <property type="nucleotide sequence ID" value="NZ_FOUR01000001.1"/>
</dbReference>
<dbReference type="InterPro" id="IPR050090">
    <property type="entry name" value="Tyrosine_recombinase_XerCD"/>
</dbReference>
<reference evidence="9" key="1">
    <citation type="submission" date="2016-10" db="EMBL/GenBank/DDBJ databases">
        <authorList>
            <person name="Varghese N."/>
            <person name="Submissions S."/>
        </authorList>
    </citation>
    <scope>NUCLEOTIDE SEQUENCE [LARGE SCALE GENOMIC DNA]</scope>
    <source>
        <strain evidence="9">CGMCC 1.6775</strain>
    </source>
</reference>
<dbReference type="Gene3D" id="1.10.443.10">
    <property type="entry name" value="Intergrase catalytic core"/>
    <property type="match status" value="1"/>
</dbReference>
<evidence type="ECO:0000313" key="9">
    <source>
        <dbReference type="Proteomes" id="UP000199339"/>
    </source>
</evidence>
<dbReference type="InterPro" id="IPR002104">
    <property type="entry name" value="Integrase_catalytic"/>
</dbReference>
<evidence type="ECO:0000256" key="2">
    <source>
        <dbReference type="ARBA" id="ARBA00022908"/>
    </source>
</evidence>
<dbReference type="InterPro" id="IPR011010">
    <property type="entry name" value="DNA_brk_join_enz"/>
</dbReference>
<keyword evidence="6" id="KW-0472">Membrane</keyword>
<accession>A0A1I4QNR9</accession>
<evidence type="ECO:0000259" key="7">
    <source>
        <dbReference type="PROSITE" id="PS51898"/>
    </source>
</evidence>
<proteinExistence type="inferred from homology"/>
<comment type="similarity">
    <text evidence="1">Belongs to the 'phage' integrase family.</text>
</comment>
<feature type="region of interest" description="Disordered" evidence="5">
    <location>
        <begin position="1"/>
        <end position="20"/>
    </location>
</feature>
<keyword evidence="2" id="KW-0229">DNA integration</keyword>
<evidence type="ECO:0000256" key="3">
    <source>
        <dbReference type="ARBA" id="ARBA00023125"/>
    </source>
</evidence>
<feature type="domain" description="Tyr recombinase" evidence="7">
    <location>
        <begin position="477"/>
        <end position="727"/>
    </location>
</feature>
<evidence type="ECO:0000313" key="8">
    <source>
        <dbReference type="EMBL" id="SFM41366.1"/>
    </source>
</evidence>
<keyword evidence="6" id="KW-0812">Transmembrane</keyword>
<keyword evidence="3" id="KW-0238">DNA-binding</keyword>
<evidence type="ECO:0000256" key="6">
    <source>
        <dbReference type="SAM" id="Phobius"/>
    </source>
</evidence>
<keyword evidence="6" id="KW-1133">Transmembrane helix</keyword>
<dbReference type="PROSITE" id="PS51898">
    <property type="entry name" value="TYR_RECOMBINASE"/>
    <property type="match status" value="1"/>
</dbReference>
<keyword evidence="4" id="KW-0233">DNA recombination</keyword>
<dbReference type="AlphaFoldDB" id="A0A1I4QNR9"/>
<dbReference type="EMBL" id="FOUR01000001">
    <property type="protein sequence ID" value="SFM41366.1"/>
    <property type="molecule type" value="Genomic_DNA"/>
</dbReference>
<dbReference type="InterPro" id="IPR013762">
    <property type="entry name" value="Integrase-like_cat_sf"/>
</dbReference>
<protein>
    <submittedName>
        <fullName evidence="8">Site-specific recombinase XerD</fullName>
    </submittedName>
</protein>
<evidence type="ECO:0000256" key="1">
    <source>
        <dbReference type="ARBA" id="ARBA00008857"/>
    </source>
</evidence>
<dbReference type="GO" id="GO:0003677">
    <property type="term" value="F:DNA binding"/>
    <property type="evidence" value="ECO:0007669"/>
    <property type="project" value="UniProtKB-KW"/>
</dbReference>
<dbReference type="GO" id="GO:0006310">
    <property type="term" value="P:DNA recombination"/>
    <property type="evidence" value="ECO:0007669"/>
    <property type="project" value="UniProtKB-KW"/>
</dbReference>
<dbReference type="GO" id="GO:0015074">
    <property type="term" value="P:DNA integration"/>
    <property type="evidence" value="ECO:0007669"/>
    <property type="project" value="UniProtKB-KW"/>
</dbReference>
<name>A0A1I4QNR9_9GAMM</name>
<dbReference type="SUPFAM" id="SSF56349">
    <property type="entry name" value="DNA breaking-rejoining enzymes"/>
    <property type="match status" value="1"/>
</dbReference>
<dbReference type="PANTHER" id="PTHR30349:SF41">
    <property type="entry name" value="INTEGRASE_RECOMBINASE PROTEIN MJ0367-RELATED"/>
    <property type="match status" value="1"/>
</dbReference>
<gene>
    <name evidence="8" type="ORF">SAMN04487961_0178</name>
</gene>
<feature type="transmembrane region" description="Helical" evidence="6">
    <location>
        <begin position="1048"/>
        <end position="1066"/>
    </location>
</feature>
<dbReference type="Proteomes" id="UP000199339">
    <property type="component" value="Unassembled WGS sequence"/>
</dbReference>
<sequence length="1079" mass="121146">MGDTRAKNKTLHGDERREHERAKLVQAERDAVDRILAESFSGLVAGVWPNPIDEGMIARIFDTVCADVTGHALRIRHNHLVRRLDEIAKKHSLEIPNRDFMTVVRMDTPPMTPRSFEHKSAYQEIEVDFWNSLDSGDLAGNERLMHDAGRLIYSMIWFGGLCAQKRLNAICEVICHGVQTAKKQLGARKFYWVECDEGAACTRWFPDPVTLCLLHRFNREHGLKAFPSAPTDFLLATFVKRITSTKNVVSEDKHDRFLRNLMDAASTVASLDIMGIAGFVQNATGVSASMHPDAWIRLITGQIPTIRHSKSPKPTSELIKRESPCPLYGLKGENANEAMEAIAQALALDKGVKRLSKKSLSYKALMKIASANSFSPIVRVLASWCACLRFSVTDSSLQRYLSEFAEPLVAELIDEEDLNDLDEDDWEGLYAQLLQASSSIQQRAYRSGVLRRFHRDLVTQYGLPDTYIEGVSSNGQVDAEILTPAEYVRAMSILDDEPDRRLAEARQIALIFGYRCGLRRGEIRRLLLRDLQGLYDPALAYPTLIVRGNRFGSTKTANANRVLPLWALLTDAELDLVRRWYRRRVLEQTSKKRNQLLLCELHQPNFLMPPKALIEPVQDAMRIASGTPGLSFHNLRHSCATFNAVRLMESYPGELFPVEWACSDDGEIVMPHWGENWYAVLCGEEQYVPAIDKLQYLSFLMGHASPGQTTRVYTHLLDVAVGLMRWSVPMNALSDSRQIELLGFTRANFDQLRKRRGLKEGSTLPQMAAVLGRFKKCGEVAADKSFAEYQPLVSSAAGPKPEAQEMPESPLLVYQALDHISQLITNGAELENAVAGTASLFGLSEPCLTRCHRRGEWLMDQYARHFKEGHLGQRNAFTLGKRPSAHSIAHRVGVGGVANPVQRTCPAPPKLTASHPAVEKMYENLVELARSDAKRFVALVENVVNAVQRSHTQLKFSSTEKKVLYLQFLKVIGFQKLAWVDVRAPENGPDRQQMKTYWSKELSLPESRVRVRWDDPAGPRNAMGVAQIVVDQPTKGFGGRSLQHGMTAIRFVAFVALIGFAGRVYVDDKIQKERAIRGR</sequence>
<dbReference type="OrthoDB" id="9157643at2"/>